<dbReference type="Gramene" id="GBG62290">
    <property type="protein sequence ID" value="GBG62290"/>
    <property type="gene ID" value="CBR_g29898"/>
</dbReference>
<accession>A0A388JWX3</accession>
<protein>
    <submittedName>
        <fullName evidence="2">Uncharacterized protein</fullName>
    </submittedName>
</protein>
<evidence type="ECO:0000313" key="2">
    <source>
        <dbReference type="EMBL" id="GBG62290.1"/>
    </source>
</evidence>
<comment type="caution">
    <text evidence="2">The sequence shown here is derived from an EMBL/GenBank/DDBJ whole genome shotgun (WGS) entry which is preliminary data.</text>
</comment>
<evidence type="ECO:0000313" key="3">
    <source>
        <dbReference type="Proteomes" id="UP000265515"/>
    </source>
</evidence>
<feature type="compositionally biased region" description="Low complexity" evidence="1">
    <location>
        <begin position="104"/>
        <end position="141"/>
    </location>
</feature>
<evidence type="ECO:0000256" key="1">
    <source>
        <dbReference type="SAM" id="MobiDB-lite"/>
    </source>
</evidence>
<sequence>MDTPETRSPPAELEEPRYPTAVAVVDTDLQTAADDEIAPPLVVETPPLPAPAAGSDTDADADAAVVGVGVAAAGAGAGAGAAAAEHGDAEWRREWNEEGEKRSSAAARGDGSVAAGRGVGAAAADAAPGGVTTAAVAADGDGFADEMLPRSDSRTER</sequence>
<dbReference type="Proteomes" id="UP000265515">
    <property type="component" value="Unassembled WGS sequence"/>
</dbReference>
<feature type="compositionally biased region" description="Basic and acidic residues" evidence="1">
    <location>
        <begin position="85"/>
        <end position="103"/>
    </location>
</feature>
<gene>
    <name evidence="2" type="ORF">CBR_g29898</name>
</gene>
<feature type="region of interest" description="Disordered" evidence="1">
    <location>
        <begin position="36"/>
        <end position="58"/>
    </location>
</feature>
<feature type="compositionally biased region" description="Basic and acidic residues" evidence="1">
    <location>
        <begin position="147"/>
        <end position="157"/>
    </location>
</feature>
<organism evidence="2 3">
    <name type="scientific">Chara braunii</name>
    <name type="common">Braun's stonewort</name>
    <dbReference type="NCBI Taxonomy" id="69332"/>
    <lineage>
        <taxon>Eukaryota</taxon>
        <taxon>Viridiplantae</taxon>
        <taxon>Streptophyta</taxon>
        <taxon>Charophyceae</taxon>
        <taxon>Charales</taxon>
        <taxon>Characeae</taxon>
        <taxon>Chara</taxon>
    </lineage>
</organism>
<feature type="region of interest" description="Disordered" evidence="1">
    <location>
        <begin position="76"/>
        <end position="157"/>
    </location>
</feature>
<proteinExistence type="predicted"/>
<dbReference type="AlphaFoldDB" id="A0A388JWX3"/>
<name>A0A388JWX3_CHABU</name>
<reference evidence="2 3" key="1">
    <citation type="journal article" date="2018" name="Cell">
        <title>The Chara Genome: Secondary Complexity and Implications for Plant Terrestrialization.</title>
        <authorList>
            <person name="Nishiyama T."/>
            <person name="Sakayama H."/>
            <person name="Vries J.D."/>
            <person name="Buschmann H."/>
            <person name="Saint-Marcoux D."/>
            <person name="Ullrich K.K."/>
            <person name="Haas F.B."/>
            <person name="Vanderstraeten L."/>
            <person name="Becker D."/>
            <person name="Lang D."/>
            <person name="Vosolsobe S."/>
            <person name="Rombauts S."/>
            <person name="Wilhelmsson P.K.I."/>
            <person name="Janitza P."/>
            <person name="Kern R."/>
            <person name="Heyl A."/>
            <person name="Rumpler F."/>
            <person name="Villalobos L.I.A.C."/>
            <person name="Clay J.M."/>
            <person name="Skokan R."/>
            <person name="Toyoda A."/>
            <person name="Suzuki Y."/>
            <person name="Kagoshima H."/>
            <person name="Schijlen E."/>
            <person name="Tajeshwar N."/>
            <person name="Catarino B."/>
            <person name="Hetherington A.J."/>
            <person name="Saltykova A."/>
            <person name="Bonnot C."/>
            <person name="Breuninger H."/>
            <person name="Symeonidi A."/>
            <person name="Radhakrishnan G.V."/>
            <person name="Van Nieuwerburgh F."/>
            <person name="Deforce D."/>
            <person name="Chang C."/>
            <person name="Karol K.G."/>
            <person name="Hedrich R."/>
            <person name="Ulvskov P."/>
            <person name="Glockner G."/>
            <person name="Delwiche C.F."/>
            <person name="Petrasek J."/>
            <person name="Van de Peer Y."/>
            <person name="Friml J."/>
            <person name="Beilby M."/>
            <person name="Dolan L."/>
            <person name="Kohara Y."/>
            <person name="Sugano S."/>
            <person name="Fujiyama A."/>
            <person name="Delaux P.-M."/>
            <person name="Quint M."/>
            <person name="TheiBen G."/>
            <person name="Hagemann M."/>
            <person name="Harholt J."/>
            <person name="Dunand C."/>
            <person name="Zachgo S."/>
            <person name="Langdale J."/>
            <person name="Maumus F."/>
            <person name="Straeten D.V.D."/>
            <person name="Gould S.B."/>
            <person name="Rensing S.A."/>
        </authorList>
    </citation>
    <scope>NUCLEOTIDE SEQUENCE [LARGE SCALE GENOMIC DNA]</scope>
    <source>
        <strain evidence="2 3">S276</strain>
    </source>
</reference>
<keyword evidence="3" id="KW-1185">Reference proteome</keyword>
<dbReference type="EMBL" id="BFEA01000027">
    <property type="protein sequence ID" value="GBG62290.1"/>
    <property type="molecule type" value="Genomic_DNA"/>
</dbReference>